<organism evidence="4 5">
    <name type="scientific">Candidatus Magnetobacterium bavaricum</name>
    <dbReference type="NCBI Taxonomy" id="29290"/>
    <lineage>
        <taxon>Bacteria</taxon>
        <taxon>Pseudomonadati</taxon>
        <taxon>Nitrospirota</taxon>
        <taxon>Thermodesulfovibrionia</taxon>
        <taxon>Thermodesulfovibrionales</taxon>
        <taxon>Candidatus Magnetobacteriaceae</taxon>
        <taxon>Candidatus Magnetobacterium</taxon>
    </lineage>
</organism>
<dbReference type="SUPFAM" id="SSF58104">
    <property type="entry name" value="Methyl-accepting chemotaxis protein (MCP) signaling domain"/>
    <property type="match status" value="1"/>
</dbReference>
<sequence length="121" mass="13887">EQINKAIQQLDMVIQQNAAAAEEMSTTSEELSAQATQMQNTIGFFKIADDDRLSRQPEPVQQKRQRTRVVPSRMIGNDRGSELKKHLYRTKPDSRTLLPGTNLRLNDADRDAQKDSEFEHY</sequence>
<dbReference type="Proteomes" id="UP000033423">
    <property type="component" value="Unassembled WGS sequence"/>
</dbReference>
<keyword evidence="5" id="KW-1185">Reference proteome</keyword>
<evidence type="ECO:0000313" key="4">
    <source>
        <dbReference type="EMBL" id="KJU84495.1"/>
    </source>
</evidence>
<evidence type="ECO:0000313" key="5">
    <source>
        <dbReference type="Proteomes" id="UP000033423"/>
    </source>
</evidence>
<name>A0A0F3GRA7_9BACT</name>
<gene>
    <name evidence="4" type="ORF">MBAV_003311</name>
</gene>
<feature type="compositionally biased region" description="Basic and acidic residues" evidence="3">
    <location>
        <begin position="106"/>
        <end position="121"/>
    </location>
</feature>
<evidence type="ECO:0000256" key="1">
    <source>
        <dbReference type="ARBA" id="ARBA00022500"/>
    </source>
</evidence>
<accession>A0A0F3GRA7</accession>
<comment type="caution">
    <text evidence="4">The sequence shown here is derived from an EMBL/GenBank/DDBJ whole genome shotgun (WGS) entry which is preliminary data.</text>
</comment>
<proteinExistence type="inferred from homology"/>
<dbReference type="InterPro" id="IPR051310">
    <property type="entry name" value="MCP_chemotaxis"/>
</dbReference>
<feature type="compositionally biased region" description="Basic and acidic residues" evidence="3">
    <location>
        <begin position="79"/>
        <end position="94"/>
    </location>
</feature>
<dbReference type="Gene3D" id="1.10.287.950">
    <property type="entry name" value="Methyl-accepting chemotaxis protein"/>
    <property type="match status" value="1"/>
</dbReference>
<protein>
    <submittedName>
        <fullName evidence="4">Methyl-accepting chemotaxis sensory transducer, class 34H</fullName>
    </submittedName>
</protein>
<comment type="similarity">
    <text evidence="2">Belongs to the methyl-accepting chemotaxis (MCP) protein family.</text>
</comment>
<feature type="region of interest" description="Disordered" evidence="3">
    <location>
        <begin position="54"/>
        <end position="121"/>
    </location>
</feature>
<dbReference type="GO" id="GO:0005886">
    <property type="term" value="C:plasma membrane"/>
    <property type="evidence" value="ECO:0007669"/>
    <property type="project" value="TreeGrafter"/>
</dbReference>
<evidence type="ECO:0000256" key="2">
    <source>
        <dbReference type="ARBA" id="ARBA00029447"/>
    </source>
</evidence>
<reference evidence="4 5" key="1">
    <citation type="submission" date="2015-02" db="EMBL/GenBank/DDBJ databases">
        <title>Single-cell genomics of uncultivated deep-branching MTB reveals a conserved set of magnetosome genes.</title>
        <authorList>
            <person name="Kolinko S."/>
            <person name="Richter M."/>
            <person name="Glockner F.O."/>
            <person name="Brachmann A."/>
            <person name="Schuler D."/>
        </authorList>
    </citation>
    <scope>NUCLEOTIDE SEQUENCE [LARGE SCALE GENOMIC DNA]</scope>
    <source>
        <strain evidence="4">TM-1</strain>
    </source>
</reference>
<dbReference type="GO" id="GO:0004888">
    <property type="term" value="F:transmembrane signaling receptor activity"/>
    <property type="evidence" value="ECO:0007669"/>
    <property type="project" value="TreeGrafter"/>
</dbReference>
<dbReference type="PANTHER" id="PTHR43531:SF11">
    <property type="entry name" value="METHYL-ACCEPTING CHEMOTAXIS PROTEIN 3"/>
    <property type="match status" value="1"/>
</dbReference>
<dbReference type="AlphaFoldDB" id="A0A0F3GRA7"/>
<dbReference type="PANTHER" id="PTHR43531">
    <property type="entry name" value="PROTEIN ICFG"/>
    <property type="match status" value="1"/>
</dbReference>
<feature type="non-terminal residue" evidence="4">
    <location>
        <position position="1"/>
    </location>
</feature>
<keyword evidence="1" id="KW-0145">Chemotaxis</keyword>
<dbReference type="GO" id="GO:0006935">
    <property type="term" value="P:chemotaxis"/>
    <property type="evidence" value="ECO:0007669"/>
    <property type="project" value="UniProtKB-KW"/>
</dbReference>
<dbReference type="EMBL" id="LACI01001425">
    <property type="protein sequence ID" value="KJU84495.1"/>
    <property type="molecule type" value="Genomic_DNA"/>
</dbReference>
<evidence type="ECO:0000256" key="3">
    <source>
        <dbReference type="SAM" id="MobiDB-lite"/>
    </source>
</evidence>